<protein>
    <submittedName>
        <fullName evidence="2">Uncharacterized protein</fullName>
    </submittedName>
</protein>
<dbReference type="Proteomes" id="UP001152622">
    <property type="component" value="Chromosome 21"/>
</dbReference>
<dbReference type="AlphaFoldDB" id="A0A9Q1E957"/>
<accession>A0A9Q1E957</accession>
<keyword evidence="3" id="KW-1185">Reference proteome</keyword>
<sequence length="118" mass="13159">MWCVHLKHWISARLVEELNPDGTSAAGTRPRRAELRSRGLRLISADICSHPRPPERCQNTRPASARAQLSRPPVVVSGEAPALERAPLIRHVTPGRFVTDFHLHLADTPPPVMARTRL</sequence>
<dbReference type="EMBL" id="JAINUF010000021">
    <property type="protein sequence ID" value="KAJ8334490.1"/>
    <property type="molecule type" value="Genomic_DNA"/>
</dbReference>
<comment type="caution">
    <text evidence="2">The sequence shown here is derived from an EMBL/GenBank/DDBJ whole genome shotgun (WGS) entry which is preliminary data.</text>
</comment>
<evidence type="ECO:0000256" key="1">
    <source>
        <dbReference type="SAM" id="MobiDB-lite"/>
    </source>
</evidence>
<gene>
    <name evidence="2" type="ORF">SKAU_G00401290</name>
</gene>
<proteinExistence type="predicted"/>
<organism evidence="2 3">
    <name type="scientific">Synaphobranchus kaupii</name>
    <name type="common">Kaup's arrowtooth eel</name>
    <dbReference type="NCBI Taxonomy" id="118154"/>
    <lineage>
        <taxon>Eukaryota</taxon>
        <taxon>Metazoa</taxon>
        <taxon>Chordata</taxon>
        <taxon>Craniata</taxon>
        <taxon>Vertebrata</taxon>
        <taxon>Euteleostomi</taxon>
        <taxon>Actinopterygii</taxon>
        <taxon>Neopterygii</taxon>
        <taxon>Teleostei</taxon>
        <taxon>Anguilliformes</taxon>
        <taxon>Synaphobranchidae</taxon>
        <taxon>Synaphobranchus</taxon>
    </lineage>
</organism>
<name>A0A9Q1E957_SYNKA</name>
<evidence type="ECO:0000313" key="2">
    <source>
        <dbReference type="EMBL" id="KAJ8334490.1"/>
    </source>
</evidence>
<feature type="region of interest" description="Disordered" evidence="1">
    <location>
        <begin position="51"/>
        <end position="73"/>
    </location>
</feature>
<reference evidence="2" key="1">
    <citation type="journal article" date="2023" name="Science">
        <title>Genome structures resolve the early diversification of teleost fishes.</title>
        <authorList>
            <person name="Parey E."/>
            <person name="Louis A."/>
            <person name="Montfort J."/>
            <person name="Bouchez O."/>
            <person name="Roques C."/>
            <person name="Iampietro C."/>
            <person name="Lluch J."/>
            <person name="Castinel A."/>
            <person name="Donnadieu C."/>
            <person name="Desvignes T."/>
            <person name="Floi Bucao C."/>
            <person name="Jouanno E."/>
            <person name="Wen M."/>
            <person name="Mejri S."/>
            <person name="Dirks R."/>
            <person name="Jansen H."/>
            <person name="Henkel C."/>
            <person name="Chen W.J."/>
            <person name="Zahm M."/>
            <person name="Cabau C."/>
            <person name="Klopp C."/>
            <person name="Thompson A.W."/>
            <person name="Robinson-Rechavi M."/>
            <person name="Braasch I."/>
            <person name="Lecointre G."/>
            <person name="Bobe J."/>
            <person name="Postlethwait J.H."/>
            <person name="Berthelot C."/>
            <person name="Roest Crollius H."/>
            <person name="Guiguen Y."/>
        </authorList>
    </citation>
    <scope>NUCLEOTIDE SEQUENCE</scope>
    <source>
        <strain evidence="2">WJC10195</strain>
    </source>
</reference>
<evidence type="ECO:0000313" key="3">
    <source>
        <dbReference type="Proteomes" id="UP001152622"/>
    </source>
</evidence>